<gene>
    <name evidence="4" type="ORF">GP475_09300</name>
</gene>
<dbReference type="EMBL" id="CP046884">
    <property type="protein sequence ID" value="QNQ90816.1"/>
    <property type="molecule type" value="Genomic_DNA"/>
</dbReference>
<dbReference type="GO" id="GO:0018659">
    <property type="term" value="F:4-hydroxybenzoate 3-monooxygenase activity"/>
    <property type="evidence" value="ECO:0007669"/>
    <property type="project" value="UniProtKB-EC"/>
</dbReference>
<dbReference type="Proteomes" id="UP000516320">
    <property type="component" value="Chromosome"/>
</dbReference>
<dbReference type="PANTHER" id="PTHR43004">
    <property type="entry name" value="TRK SYSTEM POTASSIUM UPTAKE PROTEIN"/>
    <property type="match status" value="1"/>
</dbReference>
<keyword evidence="5" id="KW-1185">Reference proteome</keyword>
<dbReference type="NCBIfam" id="NF006091">
    <property type="entry name" value="PRK08243.1"/>
    <property type="match status" value="1"/>
</dbReference>
<sequence length="389" mass="43391">MNHNHTPVLIIGAGPAGLTLSHLLHLDGVESIVLEKRSREEVEGTIRAGILEPATLDLMKRTGVGDRVAREGIPEEGIEISVDGNRTRIDLYGLTGKTAAIYPQHEFLKDFISRRLKDKGTILFNTTVRDIEGEVVTIETPAGEITHIRADHVVAADGSASPWRQKVAEVRARHEYPYAWFGLLVEAPPTHSELIYATHPAGFALISKRNENVQRYYLQCDPNDQPEDWPEERIWEQLHLRADSNEITVSEGNITEKAVLRFRSAVTEPMQRGNLYLAGDSAHTVPPTGAKGLNLAVADVEVLAPGLIRAVKTGHTDLLDKYTEFALPHVWRAQQFSWWMSSLLHATKGENHFSARRRIAQLRSVLDSEAGRRFLAEQYVGTQAKELTS</sequence>
<accession>A0A7H0SQJ1</accession>
<dbReference type="InterPro" id="IPR050641">
    <property type="entry name" value="RIFMO-like"/>
</dbReference>
<dbReference type="InterPro" id="IPR002938">
    <property type="entry name" value="FAD-bd"/>
</dbReference>
<reference evidence="4 5" key="1">
    <citation type="submission" date="2019-12" db="EMBL/GenBank/DDBJ databases">
        <title>Corynebacterium sp. nov., isolated from feces of the Anser Albifrons in China.</title>
        <authorList>
            <person name="Liu Q."/>
        </authorList>
    </citation>
    <scope>NUCLEOTIDE SEQUENCE [LARGE SCALE GENOMIC DNA]</scope>
    <source>
        <strain evidence="4 5">4H37-19</strain>
    </source>
</reference>
<dbReference type="SUPFAM" id="SSF51905">
    <property type="entry name" value="FAD/NAD(P)-binding domain"/>
    <property type="match status" value="1"/>
</dbReference>
<keyword evidence="4" id="KW-0560">Oxidoreductase</keyword>
<protein>
    <submittedName>
        <fullName evidence="4">4-hydroxybenzoate 3-monooxygenase</fullName>
        <ecNumber evidence="4">1.14.13.2</ecNumber>
    </submittedName>
</protein>
<evidence type="ECO:0000313" key="5">
    <source>
        <dbReference type="Proteomes" id="UP000516320"/>
    </source>
</evidence>
<evidence type="ECO:0000256" key="1">
    <source>
        <dbReference type="ARBA" id="ARBA00022630"/>
    </source>
</evidence>
<dbReference type="Gene3D" id="3.30.9.10">
    <property type="entry name" value="D-Amino Acid Oxidase, subunit A, domain 2"/>
    <property type="match status" value="1"/>
</dbReference>
<feature type="domain" description="FAD-binding" evidence="3">
    <location>
        <begin position="6"/>
        <end position="337"/>
    </location>
</feature>
<proteinExistence type="predicted"/>
<keyword evidence="1" id="KW-0285">Flavoprotein</keyword>
<dbReference type="AlphaFoldDB" id="A0A7H0SQJ1"/>
<dbReference type="GO" id="GO:0071949">
    <property type="term" value="F:FAD binding"/>
    <property type="evidence" value="ECO:0007669"/>
    <property type="project" value="InterPro"/>
</dbReference>
<dbReference type="Pfam" id="PF01494">
    <property type="entry name" value="FAD_binding_3"/>
    <property type="match status" value="1"/>
</dbReference>
<name>A0A7H0SQJ1_9CORY</name>
<keyword evidence="2" id="KW-0274">FAD</keyword>
<dbReference type="PRINTS" id="PR00420">
    <property type="entry name" value="RNGMNOXGNASE"/>
</dbReference>
<evidence type="ECO:0000313" key="4">
    <source>
        <dbReference type="EMBL" id="QNQ90816.1"/>
    </source>
</evidence>
<dbReference type="EC" id="1.14.13.2" evidence="4"/>
<organism evidence="4 5">
    <name type="scientific">Corynebacterium poyangense</name>
    <dbReference type="NCBI Taxonomy" id="2684405"/>
    <lineage>
        <taxon>Bacteria</taxon>
        <taxon>Bacillati</taxon>
        <taxon>Actinomycetota</taxon>
        <taxon>Actinomycetes</taxon>
        <taxon>Mycobacteriales</taxon>
        <taxon>Corynebacteriaceae</taxon>
        <taxon>Corynebacterium</taxon>
    </lineage>
</organism>
<dbReference type="Gene3D" id="3.50.50.60">
    <property type="entry name" value="FAD/NAD(P)-binding domain"/>
    <property type="match status" value="1"/>
</dbReference>
<dbReference type="PANTHER" id="PTHR43004:SF3">
    <property type="entry name" value="P-HYDROXYBENZOATE HYDROXYLASE"/>
    <property type="match status" value="1"/>
</dbReference>
<evidence type="ECO:0000259" key="3">
    <source>
        <dbReference type="Pfam" id="PF01494"/>
    </source>
</evidence>
<keyword evidence="4" id="KW-0503">Monooxygenase</keyword>
<dbReference type="KEGG" id="cpoy:GP475_09300"/>
<evidence type="ECO:0000256" key="2">
    <source>
        <dbReference type="ARBA" id="ARBA00022827"/>
    </source>
</evidence>
<dbReference type="RefSeq" id="WP_187974126.1">
    <property type="nucleotide sequence ID" value="NZ_CP046884.1"/>
</dbReference>
<dbReference type="InterPro" id="IPR036188">
    <property type="entry name" value="FAD/NAD-bd_sf"/>
</dbReference>
<dbReference type="SUPFAM" id="SSF54373">
    <property type="entry name" value="FAD-linked reductases, C-terminal domain"/>
    <property type="match status" value="1"/>
</dbReference>